<evidence type="ECO:0000313" key="2">
    <source>
        <dbReference type="Proteomes" id="UP000288805"/>
    </source>
</evidence>
<accession>A0A438CFJ2</accession>
<proteinExistence type="predicted"/>
<dbReference type="EMBL" id="QGNW01002257">
    <property type="protein sequence ID" value="RVW21978.1"/>
    <property type="molecule type" value="Genomic_DNA"/>
</dbReference>
<dbReference type="AlphaFoldDB" id="A0A438CFJ2"/>
<reference evidence="1 2" key="1">
    <citation type="journal article" date="2018" name="PLoS Genet.">
        <title>Population sequencing reveals clonal diversity and ancestral inbreeding in the grapevine cultivar Chardonnay.</title>
        <authorList>
            <person name="Roach M.J."/>
            <person name="Johnson D.L."/>
            <person name="Bohlmann J."/>
            <person name="van Vuuren H.J."/>
            <person name="Jones S.J."/>
            <person name="Pretorius I.S."/>
            <person name="Schmidt S.A."/>
            <person name="Borneman A.R."/>
        </authorList>
    </citation>
    <scope>NUCLEOTIDE SEQUENCE [LARGE SCALE GENOMIC DNA]</scope>
    <source>
        <strain evidence="2">cv. Chardonnay</strain>
        <tissue evidence="1">Leaf</tissue>
    </source>
</reference>
<sequence>MQSLSNQPTWPDTLVVPLPLEEFREQFLGSTGSLCGTLPMFSSPQVEHKHPIEHQDVGKRILKDFMKWFEQVVLQVESYNMDPILQIFKKIICLGTSFFESLAKKSSATMDNLFRRANKHFLLGDYIRVGYSAGLGHQSSDQEQPCKKL</sequence>
<comment type="caution">
    <text evidence="1">The sequence shown here is derived from an EMBL/GenBank/DDBJ whole genome shotgun (WGS) entry which is preliminary data.</text>
</comment>
<evidence type="ECO:0000313" key="1">
    <source>
        <dbReference type="EMBL" id="RVW21978.1"/>
    </source>
</evidence>
<gene>
    <name evidence="1" type="ORF">CK203_110252</name>
</gene>
<protein>
    <submittedName>
        <fullName evidence="1">Uncharacterized protein</fullName>
    </submittedName>
</protein>
<name>A0A438CFJ2_VITVI</name>
<organism evidence="1 2">
    <name type="scientific">Vitis vinifera</name>
    <name type="common">Grape</name>
    <dbReference type="NCBI Taxonomy" id="29760"/>
    <lineage>
        <taxon>Eukaryota</taxon>
        <taxon>Viridiplantae</taxon>
        <taxon>Streptophyta</taxon>
        <taxon>Embryophyta</taxon>
        <taxon>Tracheophyta</taxon>
        <taxon>Spermatophyta</taxon>
        <taxon>Magnoliopsida</taxon>
        <taxon>eudicotyledons</taxon>
        <taxon>Gunneridae</taxon>
        <taxon>Pentapetalae</taxon>
        <taxon>rosids</taxon>
        <taxon>Vitales</taxon>
        <taxon>Vitaceae</taxon>
        <taxon>Viteae</taxon>
        <taxon>Vitis</taxon>
    </lineage>
</organism>
<dbReference type="Proteomes" id="UP000288805">
    <property type="component" value="Unassembled WGS sequence"/>
</dbReference>